<protein>
    <submittedName>
        <fullName evidence="2">Unannotated protein</fullName>
    </submittedName>
</protein>
<dbReference type="EMBL" id="CAEZVZ010000067">
    <property type="protein sequence ID" value="CAB4643181.1"/>
    <property type="molecule type" value="Genomic_DNA"/>
</dbReference>
<organism evidence="2">
    <name type="scientific">freshwater metagenome</name>
    <dbReference type="NCBI Taxonomy" id="449393"/>
    <lineage>
        <taxon>unclassified sequences</taxon>
        <taxon>metagenomes</taxon>
        <taxon>ecological metagenomes</taxon>
    </lineage>
</organism>
<dbReference type="GO" id="GO:0016020">
    <property type="term" value="C:membrane"/>
    <property type="evidence" value="ECO:0007669"/>
    <property type="project" value="InterPro"/>
</dbReference>
<keyword evidence="1" id="KW-0472">Membrane</keyword>
<feature type="transmembrane region" description="Helical" evidence="1">
    <location>
        <begin position="6"/>
        <end position="27"/>
    </location>
</feature>
<keyword evidence="1" id="KW-1133">Transmembrane helix</keyword>
<accession>A0A6J6K035</accession>
<feature type="transmembrane region" description="Helical" evidence="1">
    <location>
        <begin position="65"/>
        <end position="86"/>
    </location>
</feature>
<dbReference type="InterPro" id="IPR003425">
    <property type="entry name" value="CCB3/YggT"/>
</dbReference>
<name>A0A6J6K035_9ZZZZ</name>
<gene>
    <name evidence="2" type="ORF">UFOPK2162_00611</name>
</gene>
<sequence>MLLKELILNLLTFFKWVLFARLIIDYVRMFARNWRPKSAMIALFEVIYAITDPPMKFVGRFVPPLRIGGVAIDLSFIVLLLALNFASTLVKVVL</sequence>
<evidence type="ECO:0000256" key="1">
    <source>
        <dbReference type="SAM" id="Phobius"/>
    </source>
</evidence>
<evidence type="ECO:0000313" key="2">
    <source>
        <dbReference type="EMBL" id="CAB4643181.1"/>
    </source>
</evidence>
<reference evidence="2" key="1">
    <citation type="submission" date="2020-05" db="EMBL/GenBank/DDBJ databases">
        <authorList>
            <person name="Chiriac C."/>
            <person name="Salcher M."/>
            <person name="Ghai R."/>
            <person name="Kavagutti S V."/>
        </authorList>
    </citation>
    <scope>NUCLEOTIDE SEQUENCE</scope>
</reference>
<dbReference type="AlphaFoldDB" id="A0A6J6K035"/>
<proteinExistence type="predicted"/>
<keyword evidence="1" id="KW-0812">Transmembrane</keyword>
<dbReference type="Pfam" id="PF02325">
    <property type="entry name" value="CCB3_YggT"/>
    <property type="match status" value="1"/>
</dbReference>